<dbReference type="RefSeq" id="WP_189460599.1">
    <property type="nucleotide sequence ID" value="NZ_BMYO01000005.1"/>
</dbReference>
<evidence type="ECO:0000256" key="5">
    <source>
        <dbReference type="ARBA" id="ARBA00022729"/>
    </source>
</evidence>
<evidence type="ECO:0000256" key="4">
    <source>
        <dbReference type="ARBA" id="ARBA00022692"/>
    </source>
</evidence>
<organism evidence="9 10">
    <name type="scientific">Jeongeupia chitinilytica</name>
    <dbReference type="NCBI Taxonomy" id="1041641"/>
    <lineage>
        <taxon>Bacteria</taxon>
        <taxon>Pseudomonadati</taxon>
        <taxon>Pseudomonadota</taxon>
        <taxon>Betaproteobacteria</taxon>
        <taxon>Neisseriales</taxon>
        <taxon>Chitinibacteraceae</taxon>
        <taxon>Jeongeupia</taxon>
    </lineage>
</organism>
<comment type="similarity">
    <text evidence="2">Belongs to the OmpP1/FadL family.</text>
</comment>
<accession>A0ABQ3H1S7</accession>
<evidence type="ECO:0000256" key="8">
    <source>
        <dbReference type="SAM" id="SignalP"/>
    </source>
</evidence>
<evidence type="ECO:0000313" key="9">
    <source>
        <dbReference type="EMBL" id="GHD63579.1"/>
    </source>
</evidence>
<dbReference type="Proteomes" id="UP000604737">
    <property type="component" value="Unassembled WGS sequence"/>
</dbReference>
<evidence type="ECO:0000256" key="7">
    <source>
        <dbReference type="ARBA" id="ARBA00023237"/>
    </source>
</evidence>
<comment type="caution">
    <text evidence="9">The sequence shown here is derived from an EMBL/GenBank/DDBJ whole genome shotgun (WGS) entry which is preliminary data.</text>
</comment>
<dbReference type="PANTHER" id="PTHR35093:SF8">
    <property type="entry name" value="OUTER MEMBRANE PROTEIN NMB0088-RELATED"/>
    <property type="match status" value="1"/>
</dbReference>
<dbReference type="PANTHER" id="PTHR35093">
    <property type="entry name" value="OUTER MEMBRANE PROTEIN NMB0088-RELATED"/>
    <property type="match status" value="1"/>
</dbReference>
<keyword evidence="10" id="KW-1185">Reference proteome</keyword>
<evidence type="ECO:0000313" key="10">
    <source>
        <dbReference type="Proteomes" id="UP000604737"/>
    </source>
</evidence>
<keyword evidence="6" id="KW-0472">Membrane</keyword>
<keyword evidence="4" id="KW-0812">Transmembrane</keyword>
<dbReference type="SUPFAM" id="SSF56935">
    <property type="entry name" value="Porins"/>
    <property type="match status" value="1"/>
</dbReference>
<keyword evidence="7" id="KW-0998">Cell outer membrane</keyword>
<gene>
    <name evidence="9" type="ORF">GCM10007350_21260</name>
</gene>
<protein>
    <submittedName>
        <fullName evidence="9">Outer membrane protein</fullName>
    </submittedName>
</protein>
<feature type="signal peptide" evidence="8">
    <location>
        <begin position="1"/>
        <end position="25"/>
    </location>
</feature>
<evidence type="ECO:0000256" key="1">
    <source>
        <dbReference type="ARBA" id="ARBA00004571"/>
    </source>
</evidence>
<dbReference type="Pfam" id="PF03349">
    <property type="entry name" value="Toluene_X"/>
    <property type="match status" value="1"/>
</dbReference>
<comment type="subcellular location">
    <subcellularLocation>
        <location evidence="1">Cell outer membrane</location>
        <topology evidence="1">Multi-pass membrane protein</topology>
    </subcellularLocation>
</comment>
<evidence type="ECO:0000256" key="3">
    <source>
        <dbReference type="ARBA" id="ARBA00022452"/>
    </source>
</evidence>
<name>A0ABQ3H1S7_9NEIS</name>
<dbReference type="Gene3D" id="2.40.160.60">
    <property type="entry name" value="Outer membrane protein transport protein (OMPP1/FadL/TodX)"/>
    <property type="match status" value="1"/>
</dbReference>
<feature type="chain" id="PRO_5046772419" evidence="8">
    <location>
        <begin position="26"/>
        <end position="465"/>
    </location>
</feature>
<sequence>MKQIAFALRMIGAGSLVVAAAGANASGYNFGVQSVSAQGVANSAGAAAQDATTIFYNPAGMTYLPGTNISAGLVVVDAHVKAENVTATTAAGRPVSGGDAGDPTSPVAVPQLYASYQLNEKVWLGLGIFVPFGDAIEYNSDWVGRYNGNNLDLKTIAINPSFAYKINDQFSVGAGVTAQYMDAKFKKRADFGTQAGATVVGGKPLAASNPKLLAGTGQYDGELDYEGTDWAFGFNLGAMWQIDPTLRVGTAYRSSIKHSLEGDANWSRPGTLGLGALDATVIGNLALKGYRNGNGTVEVDTPDSYSLNFYKVINDQFAIMGDWTYTWHSKFEELRLKFETGLPDAVIEQDWKNTSRYSLGATYKVNDPLTLRFGLAYDQSPVPSDSERIAALPDNDRIWYSIGANYAFNKDLSLDVAYTYVDIQDASMNNTECSPANGCTGSGTTTKANFKSYANILGAQLNYRF</sequence>
<evidence type="ECO:0000256" key="2">
    <source>
        <dbReference type="ARBA" id="ARBA00008163"/>
    </source>
</evidence>
<dbReference type="InterPro" id="IPR005017">
    <property type="entry name" value="OMPP1/FadL/TodX"/>
</dbReference>
<evidence type="ECO:0000256" key="6">
    <source>
        <dbReference type="ARBA" id="ARBA00023136"/>
    </source>
</evidence>
<keyword evidence="5 8" id="KW-0732">Signal</keyword>
<proteinExistence type="inferred from homology"/>
<dbReference type="EMBL" id="BMYO01000005">
    <property type="protein sequence ID" value="GHD63579.1"/>
    <property type="molecule type" value="Genomic_DNA"/>
</dbReference>
<reference evidence="10" key="1">
    <citation type="journal article" date="2019" name="Int. J. Syst. Evol. Microbiol.">
        <title>The Global Catalogue of Microorganisms (GCM) 10K type strain sequencing project: providing services to taxonomists for standard genome sequencing and annotation.</title>
        <authorList>
            <consortium name="The Broad Institute Genomics Platform"/>
            <consortium name="The Broad Institute Genome Sequencing Center for Infectious Disease"/>
            <person name="Wu L."/>
            <person name="Ma J."/>
        </authorList>
    </citation>
    <scope>NUCLEOTIDE SEQUENCE [LARGE SCALE GENOMIC DNA]</scope>
    <source>
        <strain evidence="10">KCTC 23701</strain>
    </source>
</reference>
<keyword evidence="3" id="KW-1134">Transmembrane beta strand</keyword>